<organism evidence="1 2">
    <name type="scientific">Acinetobacter entericus</name>
    <dbReference type="NCBI Taxonomy" id="2989714"/>
    <lineage>
        <taxon>Bacteria</taxon>
        <taxon>Pseudomonadati</taxon>
        <taxon>Pseudomonadota</taxon>
        <taxon>Gammaproteobacteria</taxon>
        <taxon>Moraxellales</taxon>
        <taxon>Moraxellaceae</taxon>
        <taxon>Acinetobacter</taxon>
    </lineage>
</organism>
<reference evidence="1 2" key="1">
    <citation type="submission" date="2022-11" db="EMBL/GenBank/DDBJ databases">
        <title>Acinetobacter entericus sp. nov., isolated from the gut of the plastic-eating larvae of the Coleoptera insect Zophobas atratus.</title>
        <authorList>
            <person name="Dong X."/>
            <person name="Yang Y."/>
        </authorList>
    </citation>
    <scope>NUCLEOTIDE SEQUENCE [LARGE SCALE GENOMIC DNA]</scope>
    <source>
        <strain evidence="1 2">BIT-DXN8</strain>
    </source>
</reference>
<protein>
    <submittedName>
        <fullName evidence="1">DUF3037 domain-containing protein</fullName>
    </submittedName>
</protein>
<evidence type="ECO:0000313" key="1">
    <source>
        <dbReference type="EMBL" id="MCW8038554.1"/>
    </source>
</evidence>
<dbReference type="RefSeq" id="WP_131277349.1">
    <property type="nucleotide sequence ID" value="NZ_JAPEQW010000004.1"/>
</dbReference>
<name>A0ABT3NG77_9GAMM</name>
<sequence>MNTKPIIKYEFALIKYVHDILTGEFINVGLSVVAPSINYSNLKCKTTSRRIKKTFPDVNSIQLKKQLKHIENIFEKNNSKNLSLIHSEKLEKLMLDIIPHDDSSIQWEVVGSGVSINIEKTFDDLFDKYIMKYEEKNIYDHKSDDDVWRVFKKDLQNRKILSLVKPYTISTNDDELNFKHTLKNGSLHCLEALSFDLTTSEGIKDKARSWLGKVTSISKSNELFEIYYMVSSPSDKKLQHAFDNAISILKKSEIPVHIYMENESVKLADSLSNKLHIY</sequence>
<dbReference type="Proteomes" id="UP001209682">
    <property type="component" value="Unassembled WGS sequence"/>
</dbReference>
<dbReference type="EMBL" id="JAPEQW010000004">
    <property type="protein sequence ID" value="MCW8038554.1"/>
    <property type="molecule type" value="Genomic_DNA"/>
</dbReference>
<dbReference type="Pfam" id="PF11236">
    <property type="entry name" value="DUF3037"/>
    <property type="match status" value="1"/>
</dbReference>
<accession>A0ABT3NG77</accession>
<comment type="caution">
    <text evidence="1">The sequence shown here is derived from an EMBL/GenBank/DDBJ whole genome shotgun (WGS) entry which is preliminary data.</text>
</comment>
<dbReference type="InterPro" id="IPR021398">
    <property type="entry name" value="DUF3037"/>
</dbReference>
<proteinExistence type="predicted"/>
<evidence type="ECO:0000313" key="2">
    <source>
        <dbReference type="Proteomes" id="UP001209682"/>
    </source>
</evidence>
<gene>
    <name evidence="1" type="ORF">OKC24_05135</name>
</gene>
<keyword evidence="2" id="KW-1185">Reference proteome</keyword>